<evidence type="ECO:0000313" key="1">
    <source>
        <dbReference type="EMBL" id="EFJ21249.1"/>
    </source>
</evidence>
<dbReference type="OrthoDB" id="1842620at2759"/>
<dbReference type="Proteomes" id="UP000001514">
    <property type="component" value="Unassembled WGS sequence"/>
</dbReference>
<reference evidence="1 2" key="1">
    <citation type="journal article" date="2011" name="Science">
        <title>The Selaginella genome identifies genetic changes associated with the evolution of vascular plants.</title>
        <authorList>
            <person name="Banks J.A."/>
            <person name="Nishiyama T."/>
            <person name="Hasebe M."/>
            <person name="Bowman J.L."/>
            <person name="Gribskov M."/>
            <person name="dePamphilis C."/>
            <person name="Albert V.A."/>
            <person name="Aono N."/>
            <person name="Aoyama T."/>
            <person name="Ambrose B.A."/>
            <person name="Ashton N.W."/>
            <person name="Axtell M.J."/>
            <person name="Barker E."/>
            <person name="Barker M.S."/>
            <person name="Bennetzen J.L."/>
            <person name="Bonawitz N.D."/>
            <person name="Chapple C."/>
            <person name="Cheng C."/>
            <person name="Correa L.G."/>
            <person name="Dacre M."/>
            <person name="DeBarry J."/>
            <person name="Dreyer I."/>
            <person name="Elias M."/>
            <person name="Engstrom E.M."/>
            <person name="Estelle M."/>
            <person name="Feng L."/>
            <person name="Finet C."/>
            <person name="Floyd S.K."/>
            <person name="Frommer W.B."/>
            <person name="Fujita T."/>
            <person name="Gramzow L."/>
            <person name="Gutensohn M."/>
            <person name="Harholt J."/>
            <person name="Hattori M."/>
            <person name="Heyl A."/>
            <person name="Hirai T."/>
            <person name="Hiwatashi Y."/>
            <person name="Ishikawa M."/>
            <person name="Iwata M."/>
            <person name="Karol K.G."/>
            <person name="Koehler B."/>
            <person name="Kolukisaoglu U."/>
            <person name="Kubo M."/>
            <person name="Kurata T."/>
            <person name="Lalonde S."/>
            <person name="Li K."/>
            <person name="Li Y."/>
            <person name="Litt A."/>
            <person name="Lyons E."/>
            <person name="Manning G."/>
            <person name="Maruyama T."/>
            <person name="Michael T.P."/>
            <person name="Mikami K."/>
            <person name="Miyazaki S."/>
            <person name="Morinaga S."/>
            <person name="Murata T."/>
            <person name="Mueller-Roeber B."/>
            <person name="Nelson D.R."/>
            <person name="Obara M."/>
            <person name="Oguri Y."/>
            <person name="Olmstead R.G."/>
            <person name="Onodera N."/>
            <person name="Petersen B.L."/>
            <person name="Pils B."/>
            <person name="Prigge M."/>
            <person name="Rensing S.A."/>
            <person name="Riano-Pachon D.M."/>
            <person name="Roberts A.W."/>
            <person name="Sato Y."/>
            <person name="Scheller H.V."/>
            <person name="Schulz B."/>
            <person name="Schulz C."/>
            <person name="Shakirov E.V."/>
            <person name="Shibagaki N."/>
            <person name="Shinohara N."/>
            <person name="Shippen D.E."/>
            <person name="Soerensen I."/>
            <person name="Sotooka R."/>
            <person name="Sugimoto N."/>
            <person name="Sugita M."/>
            <person name="Sumikawa N."/>
            <person name="Tanurdzic M."/>
            <person name="Theissen G."/>
            <person name="Ulvskov P."/>
            <person name="Wakazuki S."/>
            <person name="Weng J.K."/>
            <person name="Willats W.W."/>
            <person name="Wipf D."/>
            <person name="Wolf P.G."/>
            <person name="Yang L."/>
            <person name="Zimmer A.D."/>
            <person name="Zhu Q."/>
            <person name="Mitros T."/>
            <person name="Hellsten U."/>
            <person name="Loque D."/>
            <person name="Otillar R."/>
            <person name="Salamov A."/>
            <person name="Schmutz J."/>
            <person name="Shapiro H."/>
            <person name="Lindquist E."/>
            <person name="Lucas S."/>
            <person name="Rokhsar D."/>
            <person name="Grigoriev I.V."/>
        </authorList>
    </citation>
    <scope>NUCLEOTIDE SEQUENCE [LARGE SCALE GENOMIC DNA]</scope>
</reference>
<name>D8S3E4_SELML</name>
<dbReference type="InParanoid" id="D8S3E4"/>
<dbReference type="KEGG" id="smo:SELMODRAFT_107776"/>
<dbReference type="PANTHER" id="PTHR34541:SF2">
    <property type="entry name" value="OS01G0729900 PROTEIN"/>
    <property type="match status" value="1"/>
</dbReference>
<evidence type="ECO:0000313" key="2">
    <source>
        <dbReference type="Proteomes" id="UP000001514"/>
    </source>
</evidence>
<dbReference type="HOGENOM" id="CLU_065045_0_0_1"/>
<dbReference type="FunCoup" id="D8S3E4">
    <property type="interactions" value="2611"/>
</dbReference>
<dbReference type="PANTHER" id="PTHR34541">
    <property type="entry name" value="OS01G0729900 PROTEIN"/>
    <property type="match status" value="1"/>
</dbReference>
<dbReference type="Gramene" id="EFJ21249">
    <property type="protein sequence ID" value="EFJ21249"/>
    <property type="gene ID" value="SELMODRAFT_107776"/>
</dbReference>
<dbReference type="eggNOG" id="ENOG502QUZ0">
    <property type="taxonomic scope" value="Eukaryota"/>
</dbReference>
<dbReference type="EMBL" id="GL377600">
    <property type="protein sequence ID" value="EFJ21249.1"/>
    <property type="molecule type" value="Genomic_DNA"/>
</dbReference>
<dbReference type="AlphaFoldDB" id="D8S3E4"/>
<dbReference type="OMA" id="NIICGCA"/>
<proteinExistence type="predicted"/>
<protein>
    <submittedName>
        <fullName evidence="1">Uncharacterized protein</fullName>
    </submittedName>
</protein>
<gene>
    <name evidence="1" type="ORF">SELMODRAFT_107776</name>
</gene>
<sequence length="286" mass="31107">SITVTTTYDSRTQDIESSVVARGDLWRAEASHGGASSSNGSSPLFLLQIGPILFVRDTTLLLPIHLSKRHLLWYGFDRKNGLHSLCPAIWSKHRRWLLMSMICLNPLACSFMDLQFPNGQMTYVAGEGVSGSAFLPVYGGLLQLQGRHPGESKLSFSIKNQCGTRICPSLHLPEKSVSVGVTQPLAWQRSGLMLRPTVQLSVTPTFGGRNAGWRAEVVHSPKEKLSVACGCSLTLEPSAFASISVGRSKRNGEHTGSSGLVLQVETPLENLRRASFSLQLSSSVEF</sequence>
<feature type="non-terminal residue" evidence="1">
    <location>
        <position position="1"/>
    </location>
</feature>
<keyword evidence="2" id="KW-1185">Reference proteome</keyword>
<organism evidence="2">
    <name type="scientific">Selaginella moellendorffii</name>
    <name type="common">Spikemoss</name>
    <dbReference type="NCBI Taxonomy" id="88036"/>
    <lineage>
        <taxon>Eukaryota</taxon>
        <taxon>Viridiplantae</taxon>
        <taxon>Streptophyta</taxon>
        <taxon>Embryophyta</taxon>
        <taxon>Tracheophyta</taxon>
        <taxon>Lycopodiopsida</taxon>
        <taxon>Selaginellales</taxon>
        <taxon>Selaginellaceae</taxon>
        <taxon>Selaginella</taxon>
    </lineage>
</organism>
<accession>D8S3E4</accession>